<reference evidence="2 3" key="1">
    <citation type="submission" date="2016-02" db="EMBL/GenBank/DDBJ databases">
        <title>Genome sequence of Tissierella creatinophila DSM 6911.</title>
        <authorList>
            <person name="Poehlein A."/>
            <person name="Daniel R."/>
        </authorList>
    </citation>
    <scope>NUCLEOTIDE SEQUENCE [LARGE SCALE GENOMIC DNA]</scope>
    <source>
        <strain evidence="2 3">DSM 6911</strain>
    </source>
</reference>
<dbReference type="Proteomes" id="UP000186112">
    <property type="component" value="Unassembled WGS sequence"/>
</dbReference>
<sequence length="222" mass="26226">MKFRIKFNKKNYLKYISHLDLMRLFERTFNRIDAPIEYSQGFNPKPKISIASPLSLGIESEEEWMDIELLEKVDEKDFIKNVNSILPSDIQILETEYIEDNTPIAALINWSVYEIYFLLLEDKKKIELENIIEDWLKQEEILIERYRKKGRNKILVTENIIELMKDIELKSLKNNEVVLKGKLKIGESGTLRPRDFINAFIADNNLNIDIDSISFKRISQII</sequence>
<name>A0A1U7M7P3_TISCR</name>
<dbReference type="OrthoDB" id="9780488at2"/>
<dbReference type="AlphaFoldDB" id="A0A1U7M7P3"/>
<evidence type="ECO:0000313" key="2">
    <source>
        <dbReference type="EMBL" id="OLS03332.1"/>
    </source>
</evidence>
<dbReference type="EMBL" id="LTDM01000009">
    <property type="protein sequence ID" value="OLS03332.1"/>
    <property type="molecule type" value="Genomic_DNA"/>
</dbReference>
<proteinExistence type="predicted"/>
<dbReference type="NCBIfam" id="TIGR03936">
    <property type="entry name" value="sam_1_link_chp"/>
    <property type="match status" value="1"/>
</dbReference>
<organism evidence="2 3">
    <name type="scientific">Tissierella creatinophila DSM 6911</name>
    <dbReference type="NCBI Taxonomy" id="1123403"/>
    <lineage>
        <taxon>Bacteria</taxon>
        <taxon>Bacillati</taxon>
        <taxon>Bacillota</taxon>
        <taxon>Tissierellia</taxon>
        <taxon>Tissierellales</taxon>
        <taxon>Tissierellaceae</taxon>
        <taxon>Tissierella</taxon>
    </lineage>
</organism>
<evidence type="ECO:0000259" key="1">
    <source>
        <dbReference type="Pfam" id="PF10105"/>
    </source>
</evidence>
<evidence type="ECO:0000313" key="3">
    <source>
        <dbReference type="Proteomes" id="UP000186112"/>
    </source>
</evidence>
<accession>A0A1U7M7P3</accession>
<dbReference type="RefSeq" id="WP_075725130.1">
    <property type="nucleotide sequence ID" value="NZ_LTDM01000009.1"/>
</dbReference>
<dbReference type="Pfam" id="PF10105">
    <property type="entry name" value="DUF2344"/>
    <property type="match status" value="1"/>
</dbReference>
<comment type="caution">
    <text evidence="2">The sequence shown here is derived from an EMBL/GenBank/DDBJ whole genome shotgun (WGS) entry which is preliminary data.</text>
</comment>
<keyword evidence="3" id="KW-1185">Reference proteome</keyword>
<feature type="domain" description="DUF2344" evidence="1">
    <location>
        <begin position="2"/>
        <end position="193"/>
    </location>
</feature>
<protein>
    <recommendedName>
        <fullName evidence="1">DUF2344 domain-containing protein</fullName>
    </recommendedName>
</protein>
<gene>
    <name evidence="2" type="ORF">TICRE_06710</name>
</gene>
<dbReference type="InterPro" id="IPR018768">
    <property type="entry name" value="DUF2344"/>
</dbReference>